<protein>
    <recommendedName>
        <fullName evidence="10">Palmitoyltransferase</fullName>
        <ecNumber evidence="10">2.3.1.225</ecNumber>
    </recommendedName>
</protein>
<feature type="transmembrane region" description="Helical" evidence="10">
    <location>
        <begin position="158"/>
        <end position="179"/>
    </location>
</feature>
<dbReference type="PANTHER" id="PTHR22883:SF301">
    <property type="entry name" value="PALMITOYLTRANSFERASE ZDHHC12"/>
    <property type="match status" value="1"/>
</dbReference>
<dbReference type="EC" id="2.3.1.225" evidence="10"/>
<dbReference type="PANTHER" id="PTHR22883">
    <property type="entry name" value="ZINC FINGER DHHC DOMAIN CONTAINING PROTEIN"/>
    <property type="match status" value="1"/>
</dbReference>
<keyword evidence="7" id="KW-0564">Palmitate</keyword>
<keyword evidence="4 10" id="KW-0812">Transmembrane</keyword>
<keyword evidence="13" id="KW-1185">Reference proteome</keyword>
<name>A0A196SQR3_BLAHN</name>
<evidence type="ECO:0000259" key="11">
    <source>
        <dbReference type="Pfam" id="PF01529"/>
    </source>
</evidence>
<evidence type="ECO:0000256" key="1">
    <source>
        <dbReference type="ARBA" id="ARBA00004127"/>
    </source>
</evidence>
<reference evidence="12 13" key="1">
    <citation type="submission" date="2016-05" db="EMBL/GenBank/DDBJ databases">
        <title>Nuclear genome of Blastocystis sp. subtype 1 NandII.</title>
        <authorList>
            <person name="Gentekaki E."/>
            <person name="Curtis B."/>
            <person name="Stairs C."/>
            <person name="Eme L."/>
            <person name="Herman E."/>
            <person name="Klimes V."/>
            <person name="Arias M.C."/>
            <person name="Elias M."/>
            <person name="Hilliou F."/>
            <person name="Klute M."/>
            <person name="Malik S.-B."/>
            <person name="Pightling A."/>
            <person name="Rachubinski R."/>
            <person name="Salas D."/>
            <person name="Schlacht A."/>
            <person name="Suga H."/>
            <person name="Archibald J."/>
            <person name="Ball S.G."/>
            <person name="Clark G."/>
            <person name="Dacks J."/>
            <person name="Van Der Giezen M."/>
            <person name="Tsaousis A."/>
            <person name="Roger A."/>
        </authorList>
    </citation>
    <scope>NUCLEOTIDE SEQUENCE [LARGE SCALE GENOMIC DNA]</scope>
    <source>
        <strain evidence="13">ATCC 50177 / NandII</strain>
    </source>
</reference>
<dbReference type="InterPro" id="IPR039859">
    <property type="entry name" value="PFA4/ZDH16/20/ERF2-like"/>
</dbReference>
<comment type="caution">
    <text evidence="12">The sequence shown here is derived from an EMBL/GenBank/DDBJ whole genome shotgun (WGS) entry which is preliminary data.</text>
</comment>
<dbReference type="Pfam" id="PF01529">
    <property type="entry name" value="DHHC"/>
    <property type="match status" value="1"/>
</dbReference>
<comment type="catalytic activity">
    <reaction evidence="10">
        <text>L-cysteinyl-[protein] + hexadecanoyl-CoA = S-hexadecanoyl-L-cysteinyl-[protein] + CoA</text>
        <dbReference type="Rhea" id="RHEA:36683"/>
        <dbReference type="Rhea" id="RHEA-COMP:10131"/>
        <dbReference type="Rhea" id="RHEA-COMP:11032"/>
        <dbReference type="ChEBI" id="CHEBI:29950"/>
        <dbReference type="ChEBI" id="CHEBI:57287"/>
        <dbReference type="ChEBI" id="CHEBI:57379"/>
        <dbReference type="ChEBI" id="CHEBI:74151"/>
        <dbReference type="EC" id="2.3.1.225"/>
    </reaction>
</comment>
<evidence type="ECO:0000256" key="9">
    <source>
        <dbReference type="ARBA" id="ARBA00023315"/>
    </source>
</evidence>
<organism evidence="12 13">
    <name type="scientific">Blastocystis sp. subtype 1 (strain ATCC 50177 / NandII)</name>
    <dbReference type="NCBI Taxonomy" id="478820"/>
    <lineage>
        <taxon>Eukaryota</taxon>
        <taxon>Sar</taxon>
        <taxon>Stramenopiles</taxon>
        <taxon>Bigyra</taxon>
        <taxon>Opalozoa</taxon>
        <taxon>Opalinata</taxon>
        <taxon>Blastocystidae</taxon>
        <taxon>Blastocystis</taxon>
    </lineage>
</organism>
<evidence type="ECO:0000256" key="4">
    <source>
        <dbReference type="ARBA" id="ARBA00022692"/>
    </source>
</evidence>
<keyword evidence="5 10" id="KW-1133">Transmembrane helix</keyword>
<dbReference type="GO" id="GO:0005794">
    <property type="term" value="C:Golgi apparatus"/>
    <property type="evidence" value="ECO:0007669"/>
    <property type="project" value="TreeGrafter"/>
</dbReference>
<evidence type="ECO:0000256" key="10">
    <source>
        <dbReference type="RuleBase" id="RU079119"/>
    </source>
</evidence>
<sequence>MSAVERLLYSVLSQYYTAMKTRLQYRPKWVKNVFMGLVWTAPIFLLLESVTMDDANAHFRFHSSVFQLGVIETILLLLASLKSPGYCADMDGEEDVEKASLLNKTSNPGVQRGSVCKQCGIKRPLRSCHCSHCDRCVVRFDHHDVVINNCVGYGNQHYFLLFLLFALLSSGTALFLFFVADGSSHSFAAKLYAFVRYVVLSAKVVYCVVSLKEMIPSVIDNLTHYESVNSYKIGYLKDDNFRFFNPFNQGVMKNIAEFFHLSTDWMRTHYYCLMDIPNHPLRVKGLEYLQQKGSQEEKKDAKMEICTCPKCGIQLYRPSGATTLQCTCGYVFSVKL</sequence>
<keyword evidence="6 10" id="KW-0472">Membrane</keyword>
<dbReference type="InterPro" id="IPR001594">
    <property type="entry name" value="Palmitoyltrfase_DHHC"/>
</dbReference>
<dbReference type="GO" id="GO:0019706">
    <property type="term" value="F:protein-cysteine S-palmitoyltransferase activity"/>
    <property type="evidence" value="ECO:0007669"/>
    <property type="project" value="UniProtKB-EC"/>
</dbReference>
<keyword evidence="9 10" id="KW-0012">Acyltransferase</keyword>
<evidence type="ECO:0000256" key="3">
    <source>
        <dbReference type="ARBA" id="ARBA00022679"/>
    </source>
</evidence>
<dbReference type="GO" id="GO:0006612">
    <property type="term" value="P:protein targeting to membrane"/>
    <property type="evidence" value="ECO:0007669"/>
    <property type="project" value="TreeGrafter"/>
</dbReference>
<evidence type="ECO:0000256" key="6">
    <source>
        <dbReference type="ARBA" id="ARBA00023136"/>
    </source>
</evidence>
<evidence type="ECO:0000256" key="5">
    <source>
        <dbReference type="ARBA" id="ARBA00022989"/>
    </source>
</evidence>
<dbReference type="EMBL" id="LXWW01000007">
    <property type="protein sequence ID" value="OAO18094.1"/>
    <property type="molecule type" value="Genomic_DNA"/>
</dbReference>
<evidence type="ECO:0000256" key="2">
    <source>
        <dbReference type="ARBA" id="ARBA00008574"/>
    </source>
</evidence>
<evidence type="ECO:0000256" key="8">
    <source>
        <dbReference type="ARBA" id="ARBA00023288"/>
    </source>
</evidence>
<gene>
    <name evidence="12" type="ORF">AV274_0165</name>
</gene>
<feature type="domain" description="Palmitoyltransferase DHHC" evidence="11">
    <location>
        <begin position="113"/>
        <end position="229"/>
    </location>
</feature>
<dbReference type="GO" id="GO:0005783">
    <property type="term" value="C:endoplasmic reticulum"/>
    <property type="evidence" value="ECO:0007669"/>
    <property type="project" value="TreeGrafter"/>
</dbReference>
<evidence type="ECO:0000256" key="7">
    <source>
        <dbReference type="ARBA" id="ARBA00023139"/>
    </source>
</evidence>
<feature type="transmembrane region" description="Helical" evidence="10">
    <location>
        <begin position="59"/>
        <end position="81"/>
    </location>
</feature>
<proteinExistence type="inferred from homology"/>
<dbReference type="STRING" id="478820.A0A196SQR3"/>
<accession>A0A196SQR3</accession>
<keyword evidence="8" id="KW-0449">Lipoprotein</keyword>
<comment type="similarity">
    <text evidence="2 10">Belongs to the DHHC palmitoyltransferase family.</text>
</comment>
<keyword evidence="3 10" id="KW-0808">Transferase</keyword>
<comment type="domain">
    <text evidence="10">The DHHC domain is required for palmitoyltransferase activity.</text>
</comment>
<feature type="transmembrane region" description="Helical" evidence="10">
    <location>
        <begin position="29"/>
        <end position="47"/>
    </location>
</feature>
<dbReference type="Proteomes" id="UP000078348">
    <property type="component" value="Unassembled WGS sequence"/>
</dbReference>
<dbReference type="PROSITE" id="PS50216">
    <property type="entry name" value="DHHC"/>
    <property type="match status" value="1"/>
</dbReference>
<dbReference type="AlphaFoldDB" id="A0A196SQR3"/>
<comment type="subcellular location">
    <subcellularLocation>
        <location evidence="1">Endomembrane system</location>
        <topology evidence="1">Multi-pass membrane protein</topology>
    </subcellularLocation>
</comment>
<dbReference type="OrthoDB" id="9909019at2759"/>
<evidence type="ECO:0000313" key="13">
    <source>
        <dbReference type="Proteomes" id="UP000078348"/>
    </source>
</evidence>
<evidence type="ECO:0000313" key="12">
    <source>
        <dbReference type="EMBL" id="OAO18094.1"/>
    </source>
</evidence>